<gene>
    <name evidence="1" type="ORF">L6452_43569</name>
</gene>
<reference evidence="1 2" key="2">
    <citation type="journal article" date="2022" name="Mol. Ecol. Resour.">
        <title>The genomes of chicory, endive, great burdock and yacon provide insights into Asteraceae paleo-polyploidization history and plant inulin production.</title>
        <authorList>
            <person name="Fan W."/>
            <person name="Wang S."/>
            <person name="Wang H."/>
            <person name="Wang A."/>
            <person name="Jiang F."/>
            <person name="Liu H."/>
            <person name="Zhao H."/>
            <person name="Xu D."/>
            <person name="Zhang Y."/>
        </authorList>
    </citation>
    <scope>NUCLEOTIDE SEQUENCE [LARGE SCALE GENOMIC DNA]</scope>
    <source>
        <strain evidence="2">cv. Niubang</strain>
    </source>
</reference>
<keyword evidence="2" id="KW-1185">Reference proteome</keyword>
<reference evidence="2" key="1">
    <citation type="journal article" date="2022" name="Mol. Ecol. Resour.">
        <title>The genomes of chicory, endive, great burdock and yacon provide insights into Asteraceae palaeo-polyploidization history and plant inulin production.</title>
        <authorList>
            <person name="Fan W."/>
            <person name="Wang S."/>
            <person name="Wang H."/>
            <person name="Wang A."/>
            <person name="Jiang F."/>
            <person name="Liu H."/>
            <person name="Zhao H."/>
            <person name="Xu D."/>
            <person name="Zhang Y."/>
        </authorList>
    </citation>
    <scope>NUCLEOTIDE SEQUENCE [LARGE SCALE GENOMIC DNA]</scope>
    <source>
        <strain evidence="2">cv. Niubang</strain>
    </source>
</reference>
<dbReference type="Proteomes" id="UP001055879">
    <property type="component" value="Linkage Group LG18"/>
</dbReference>
<accession>A0ACB8XDL4</accession>
<dbReference type="EMBL" id="CM042064">
    <property type="protein sequence ID" value="KAI3664954.1"/>
    <property type="molecule type" value="Genomic_DNA"/>
</dbReference>
<sequence>MYKNEVRIKKCYMVIESIKYSTKTLEWLRSEIQKRLGISKVPTEPTTNDELSVLCDNDLIIINPWDLPKLLGFCNANFDRKNIRNIDGKATKDNMGDRVRKRSLVDLQVSLDMGLDKFNVQAPNEDLEDINNYNSREILKTLELESTYRNDNRLRDL</sequence>
<protein>
    <submittedName>
        <fullName evidence="1">Uncharacterized protein</fullName>
    </submittedName>
</protein>
<name>A0ACB8XDL4_ARCLA</name>
<evidence type="ECO:0000313" key="2">
    <source>
        <dbReference type="Proteomes" id="UP001055879"/>
    </source>
</evidence>
<evidence type="ECO:0000313" key="1">
    <source>
        <dbReference type="EMBL" id="KAI3664954.1"/>
    </source>
</evidence>
<organism evidence="1 2">
    <name type="scientific">Arctium lappa</name>
    <name type="common">Greater burdock</name>
    <name type="synonym">Lappa major</name>
    <dbReference type="NCBI Taxonomy" id="4217"/>
    <lineage>
        <taxon>Eukaryota</taxon>
        <taxon>Viridiplantae</taxon>
        <taxon>Streptophyta</taxon>
        <taxon>Embryophyta</taxon>
        <taxon>Tracheophyta</taxon>
        <taxon>Spermatophyta</taxon>
        <taxon>Magnoliopsida</taxon>
        <taxon>eudicotyledons</taxon>
        <taxon>Gunneridae</taxon>
        <taxon>Pentapetalae</taxon>
        <taxon>asterids</taxon>
        <taxon>campanulids</taxon>
        <taxon>Asterales</taxon>
        <taxon>Asteraceae</taxon>
        <taxon>Carduoideae</taxon>
        <taxon>Cardueae</taxon>
        <taxon>Arctiinae</taxon>
        <taxon>Arctium</taxon>
    </lineage>
</organism>
<proteinExistence type="predicted"/>
<comment type="caution">
    <text evidence="1">The sequence shown here is derived from an EMBL/GenBank/DDBJ whole genome shotgun (WGS) entry which is preliminary data.</text>
</comment>